<dbReference type="Pfam" id="PF00004">
    <property type="entry name" value="AAA"/>
    <property type="match status" value="1"/>
</dbReference>
<organism evidence="2 3">
    <name type="scientific">Tanacetum coccineum</name>
    <dbReference type="NCBI Taxonomy" id="301880"/>
    <lineage>
        <taxon>Eukaryota</taxon>
        <taxon>Viridiplantae</taxon>
        <taxon>Streptophyta</taxon>
        <taxon>Embryophyta</taxon>
        <taxon>Tracheophyta</taxon>
        <taxon>Spermatophyta</taxon>
        <taxon>Magnoliopsida</taxon>
        <taxon>eudicotyledons</taxon>
        <taxon>Gunneridae</taxon>
        <taxon>Pentapetalae</taxon>
        <taxon>asterids</taxon>
        <taxon>campanulids</taxon>
        <taxon>Asterales</taxon>
        <taxon>Asteraceae</taxon>
        <taxon>Asteroideae</taxon>
        <taxon>Anthemideae</taxon>
        <taxon>Anthemidinae</taxon>
        <taxon>Tanacetum</taxon>
    </lineage>
</organism>
<name>A0ABQ4Z9Y6_9ASTR</name>
<dbReference type="Gene3D" id="3.40.50.300">
    <property type="entry name" value="P-loop containing nucleotide triphosphate hydrolases"/>
    <property type="match status" value="1"/>
</dbReference>
<keyword evidence="2" id="KW-0378">Hydrolase</keyword>
<feature type="domain" description="ATPase AAA-type core" evidence="1">
    <location>
        <begin position="161"/>
        <end position="272"/>
    </location>
</feature>
<evidence type="ECO:0000313" key="3">
    <source>
        <dbReference type="Proteomes" id="UP001151760"/>
    </source>
</evidence>
<keyword evidence="3" id="KW-1185">Reference proteome</keyword>
<proteinExistence type="predicted"/>
<dbReference type="EMBL" id="BQNB010011164">
    <property type="protein sequence ID" value="GJS87014.1"/>
    <property type="molecule type" value="Genomic_DNA"/>
</dbReference>
<dbReference type="Proteomes" id="UP001151760">
    <property type="component" value="Unassembled WGS sequence"/>
</dbReference>
<dbReference type="GO" id="GO:0016787">
    <property type="term" value="F:hydrolase activity"/>
    <property type="evidence" value="ECO:0007669"/>
    <property type="project" value="UniProtKB-KW"/>
</dbReference>
<reference evidence="2" key="1">
    <citation type="journal article" date="2022" name="Int. J. Mol. Sci.">
        <title>Draft Genome of Tanacetum Coccineum: Genomic Comparison of Closely Related Tanacetum-Family Plants.</title>
        <authorList>
            <person name="Yamashiro T."/>
            <person name="Shiraishi A."/>
            <person name="Nakayama K."/>
            <person name="Satake H."/>
        </authorList>
    </citation>
    <scope>NUCLEOTIDE SEQUENCE</scope>
</reference>
<comment type="caution">
    <text evidence="2">The sequence shown here is derived from an EMBL/GenBank/DDBJ whole genome shotgun (WGS) entry which is preliminary data.</text>
</comment>
<evidence type="ECO:0000313" key="2">
    <source>
        <dbReference type="EMBL" id="GJS87014.1"/>
    </source>
</evidence>
<gene>
    <name evidence="2" type="ORF">Tco_0769650</name>
</gene>
<dbReference type="InterPro" id="IPR003959">
    <property type="entry name" value="ATPase_AAA_core"/>
</dbReference>
<sequence length="286" mass="31581">MKDGVSDQACSGDHKKASSKDCSFVCKNEKHALLNEVINLWLSVQVYRVKLGKDIKNAPEHYMAKLNQVLDPLLTSKDIPEQISIEKWTIKLIGGVGKSATRSLKNTTNGREKGLKLRVKVVAASEQNTITGSNHELGRILKRLQGSAEYDRMNVKVPSRILIHGPNRTSKSSLVHAFAREAKLPFFTVQVTEIEKNPLIIVSLFSEVIVSSLSIIYIEGIEVITSTGVSQILYQMESFENNGAAFVVIGTTDNVKTLVKDIKDGFDMLVHLGKLDMVSITKMVDG</sequence>
<reference evidence="2" key="2">
    <citation type="submission" date="2022-01" db="EMBL/GenBank/DDBJ databases">
        <authorList>
            <person name="Yamashiro T."/>
            <person name="Shiraishi A."/>
            <person name="Satake H."/>
            <person name="Nakayama K."/>
        </authorList>
    </citation>
    <scope>NUCLEOTIDE SEQUENCE</scope>
</reference>
<protein>
    <submittedName>
        <fullName evidence="2">ATPase, AAA-type, core, P-loop containing nucleoside triphosphate hydrolase</fullName>
    </submittedName>
</protein>
<dbReference type="InterPro" id="IPR027417">
    <property type="entry name" value="P-loop_NTPase"/>
</dbReference>
<accession>A0ABQ4Z9Y6</accession>
<evidence type="ECO:0000259" key="1">
    <source>
        <dbReference type="Pfam" id="PF00004"/>
    </source>
</evidence>
<dbReference type="SUPFAM" id="SSF52540">
    <property type="entry name" value="P-loop containing nucleoside triphosphate hydrolases"/>
    <property type="match status" value="1"/>
</dbReference>